<protein>
    <submittedName>
        <fullName evidence="1">Uncharacterized protein</fullName>
    </submittedName>
</protein>
<comment type="caution">
    <text evidence="1">The sequence shown here is derived from an EMBL/GenBank/DDBJ whole genome shotgun (WGS) entry which is preliminary data.</text>
</comment>
<sequence>MATQLQSNIKLLVLKLSFEYSIVLQRLSAHELKEFDLRQGISTSDELGSFHASFNPLQPAQPFSTGNWLIDPTPEEHLFLRQNKLESITFLLRIKPLTFHSSVENLRVARGHVATKSPSPRVMARHLAESIVVHELSRCKFPLFFIAQNSGQTTDMVTHSLKVKFRCSESLMKAHITPVDHQKTHGDSFEVVIRLSQSECVASYFASNDHQYWLAIMLISITNTMLPDNLKA</sequence>
<dbReference type="EMBL" id="PKSL01000014">
    <property type="protein sequence ID" value="POW15184.1"/>
    <property type="molecule type" value="Genomic_DNA"/>
</dbReference>
<keyword evidence="2" id="KW-1185">Reference proteome</keyword>
<proteinExistence type="predicted"/>
<accession>A0A2S4W080</accession>
<evidence type="ECO:0000313" key="1">
    <source>
        <dbReference type="EMBL" id="POW15184.1"/>
    </source>
</evidence>
<name>A0A2S4W080_9BASI</name>
<dbReference type="Proteomes" id="UP000239156">
    <property type="component" value="Unassembled WGS sequence"/>
</dbReference>
<dbReference type="AlphaFoldDB" id="A0A2S4W080"/>
<dbReference type="VEuPathDB" id="FungiDB:PSHT_13789"/>
<organism evidence="1 2">
    <name type="scientific">Puccinia striiformis</name>
    <dbReference type="NCBI Taxonomy" id="27350"/>
    <lineage>
        <taxon>Eukaryota</taxon>
        <taxon>Fungi</taxon>
        <taxon>Dikarya</taxon>
        <taxon>Basidiomycota</taxon>
        <taxon>Pucciniomycotina</taxon>
        <taxon>Pucciniomycetes</taxon>
        <taxon>Pucciniales</taxon>
        <taxon>Pucciniaceae</taxon>
        <taxon>Puccinia</taxon>
    </lineage>
</organism>
<evidence type="ECO:0000313" key="2">
    <source>
        <dbReference type="Proteomes" id="UP000239156"/>
    </source>
</evidence>
<dbReference type="VEuPathDB" id="FungiDB:PSTT_02427"/>
<reference evidence="1" key="1">
    <citation type="submission" date="2017-12" db="EMBL/GenBank/DDBJ databases">
        <title>Gene loss provides genomic basis for host adaptation in cereal stripe rust fungi.</title>
        <authorList>
            <person name="Xia C."/>
        </authorList>
    </citation>
    <scope>NUCLEOTIDE SEQUENCE [LARGE SCALE GENOMIC DNA]</scope>
    <source>
        <strain evidence="1">93-210</strain>
    </source>
</reference>
<gene>
    <name evidence="1" type="ORF">PSTT_02427</name>
</gene>